<evidence type="ECO:0000256" key="5">
    <source>
        <dbReference type="ARBA" id="ARBA00037900"/>
    </source>
</evidence>
<evidence type="ECO:0000313" key="13">
    <source>
        <dbReference type="Proteomes" id="UP000663829"/>
    </source>
</evidence>
<feature type="region of interest" description="Disordered" evidence="8">
    <location>
        <begin position="523"/>
        <end position="543"/>
    </location>
</feature>
<evidence type="ECO:0000256" key="8">
    <source>
        <dbReference type="SAM" id="MobiDB-lite"/>
    </source>
</evidence>
<evidence type="ECO:0000256" key="6">
    <source>
        <dbReference type="ARBA" id="ARBA00039017"/>
    </source>
</evidence>
<dbReference type="SUPFAM" id="SSF52499">
    <property type="entry name" value="Isochorismatase-like hydrolases"/>
    <property type="match status" value="1"/>
</dbReference>
<feature type="transmembrane region" description="Helical" evidence="9">
    <location>
        <begin position="463"/>
        <end position="485"/>
    </location>
</feature>
<dbReference type="Proteomes" id="UP000663829">
    <property type="component" value="Unassembled WGS sequence"/>
</dbReference>
<keyword evidence="13" id="KW-1185">Reference proteome</keyword>
<comment type="similarity">
    <text evidence="1">Belongs to the isochorismatase family.</text>
</comment>
<dbReference type="OrthoDB" id="167809at2759"/>
<dbReference type="InterPro" id="IPR052347">
    <property type="entry name" value="Isochorismatase_Nicotinamidase"/>
</dbReference>
<comment type="pathway">
    <text evidence="5">Cofactor biosynthesis; nicotinate biosynthesis; nicotinate from nicotinamide: step 1/1.</text>
</comment>
<proteinExistence type="inferred from homology"/>
<evidence type="ECO:0000313" key="11">
    <source>
        <dbReference type="EMBL" id="CAF1428136.1"/>
    </source>
</evidence>
<dbReference type="EMBL" id="CAJOBC010083852">
    <property type="protein sequence ID" value="CAF4307912.1"/>
    <property type="molecule type" value="Genomic_DNA"/>
</dbReference>
<keyword evidence="2" id="KW-0662">Pyridine nucleotide biosynthesis</keyword>
<dbReference type="InterPro" id="IPR000868">
    <property type="entry name" value="Isochorismatase-like_dom"/>
</dbReference>
<sequence length="543" mass="61399">MYETTKSNEKFTKTSKMLIEKATLIIIDVQNDFVENGSLAIPNGSQIISIINKLRELKLFELIVLTQDWHCRQHVSFASAHLKSNPNTFRFTNSSAPGALPFITYSNLNYTEHNYLCNYNEMYTLGVFCGVNRTEIQTNQIIQQLWPDHCVENTHGAQFVQELNRKDRDELVRHGDHCHSDSYSIFTNRYKNTRLNEILRLNKITDVYLVGFAFDYAVWYSSMDAIQFGYKTIVIQDVTRSINKSSQEKIVQNMKQIGIEIINSTKLLMEVITLPSSVNKDTKISSTIRAVETATGITTAATPIIKKIMTTSKTVTKSTIKNSELTVKQRKKPITSILISLGNLKTSWEHSTASTFRMNTNRFRVSQTPLLTTDSNTTTTIEITLSNQSSTLLPSAFNNHTMQASTTQSTPPLELDDTFGIETDLESTIIIWTSTIRLLINQSVILNTTNSPNSTKEAENPTLHYVITSLLVTLICGVCIIGLCYHEYPFRHCLTQFFHRQNNEKEYFEQELGSQADQQMGLTPRSLVSKNQSGGGSVQTSRS</sequence>
<keyword evidence="9" id="KW-1133">Transmembrane helix</keyword>
<organism evidence="11 13">
    <name type="scientific">Didymodactylos carnosus</name>
    <dbReference type="NCBI Taxonomy" id="1234261"/>
    <lineage>
        <taxon>Eukaryota</taxon>
        <taxon>Metazoa</taxon>
        <taxon>Spiralia</taxon>
        <taxon>Gnathifera</taxon>
        <taxon>Rotifera</taxon>
        <taxon>Eurotatoria</taxon>
        <taxon>Bdelloidea</taxon>
        <taxon>Philodinida</taxon>
        <taxon>Philodinidae</taxon>
        <taxon>Didymodactylos</taxon>
    </lineage>
</organism>
<accession>A0A815N1T4</accession>
<dbReference type="PANTHER" id="PTHR11080:SF2">
    <property type="entry name" value="LD05707P"/>
    <property type="match status" value="1"/>
</dbReference>
<evidence type="ECO:0000256" key="4">
    <source>
        <dbReference type="ARBA" id="ARBA00022801"/>
    </source>
</evidence>
<comment type="caution">
    <text evidence="11">The sequence shown here is derived from an EMBL/GenBank/DDBJ whole genome shotgun (WGS) entry which is preliminary data.</text>
</comment>
<dbReference type="GO" id="GO:0008936">
    <property type="term" value="F:nicotinamidase activity"/>
    <property type="evidence" value="ECO:0007669"/>
    <property type="project" value="UniProtKB-EC"/>
</dbReference>
<keyword evidence="4" id="KW-0378">Hydrolase</keyword>
<dbReference type="InterPro" id="IPR036380">
    <property type="entry name" value="Isochorismatase-like_sf"/>
</dbReference>
<name>A0A815N1T4_9BILA</name>
<reference evidence="11" key="1">
    <citation type="submission" date="2021-02" db="EMBL/GenBank/DDBJ databases">
        <authorList>
            <person name="Nowell W R."/>
        </authorList>
    </citation>
    <scope>NUCLEOTIDE SEQUENCE</scope>
</reference>
<feature type="domain" description="Isochorismatase-like" evidence="10">
    <location>
        <begin position="143"/>
        <end position="264"/>
    </location>
</feature>
<keyword evidence="9" id="KW-0472">Membrane</keyword>
<evidence type="ECO:0000256" key="7">
    <source>
        <dbReference type="ARBA" id="ARBA00043224"/>
    </source>
</evidence>
<evidence type="ECO:0000256" key="9">
    <source>
        <dbReference type="SAM" id="Phobius"/>
    </source>
</evidence>
<dbReference type="GO" id="GO:0046872">
    <property type="term" value="F:metal ion binding"/>
    <property type="evidence" value="ECO:0007669"/>
    <property type="project" value="UniProtKB-KW"/>
</dbReference>
<keyword evidence="9" id="KW-0812">Transmembrane</keyword>
<protein>
    <recommendedName>
        <fullName evidence="6">nicotinamidase</fullName>
        <ecNumber evidence="6">3.5.1.19</ecNumber>
    </recommendedName>
    <alternativeName>
        <fullName evidence="7">Nicotinamide deamidase</fullName>
    </alternativeName>
</protein>
<gene>
    <name evidence="11" type="ORF">GPM918_LOCUS33912</name>
    <name evidence="12" type="ORF">SRO942_LOCUS34604</name>
</gene>
<dbReference type="AlphaFoldDB" id="A0A815N1T4"/>
<evidence type="ECO:0000256" key="2">
    <source>
        <dbReference type="ARBA" id="ARBA00022642"/>
    </source>
</evidence>
<keyword evidence="3" id="KW-0479">Metal-binding</keyword>
<dbReference type="Proteomes" id="UP000681722">
    <property type="component" value="Unassembled WGS sequence"/>
</dbReference>
<evidence type="ECO:0000256" key="1">
    <source>
        <dbReference type="ARBA" id="ARBA00006336"/>
    </source>
</evidence>
<evidence type="ECO:0000313" key="12">
    <source>
        <dbReference type="EMBL" id="CAF4307912.1"/>
    </source>
</evidence>
<dbReference type="EC" id="3.5.1.19" evidence="6"/>
<dbReference type="PANTHER" id="PTHR11080">
    <property type="entry name" value="PYRAZINAMIDASE/NICOTINAMIDASE"/>
    <property type="match status" value="1"/>
</dbReference>
<evidence type="ECO:0000259" key="10">
    <source>
        <dbReference type="Pfam" id="PF00857"/>
    </source>
</evidence>
<dbReference type="Pfam" id="PF00857">
    <property type="entry name" value="Isochorismatase"/>
    <property type="match status" value="1"/>
</dbReference>
<evidence type="ECO:0000256" key="3">
    <source>
        <dbReference type="ARBA" id="ARBA00022723"/>
    </source>
</evidence>
<dbReference type="Gene3D" id="3.40.50.850">
    <property type="entry name" value="Isochorismatase-like"/>
    <property type="match status" value="1"/>
</dbReference>
<dbReference type="GO" id="GO:0019363">
    <property type="term" value="P:pyridine nucleotide biosynthetic process"/>
    <property type="evidence" value="ECO:0007669"/>
    <property type="project" value="UniProtKB-KW"/>
</dbReference>
<dbReference type="EMBL" id="CAJNOQ010018420">
    <property type="protein sequence ID" value="CAF1428136.1"/>
    <property type="molecule type" value="Genomic_DNA"/>
</dbReference>